<dbReference type="InterPro" id="IPR029063">
    <property type="entry name" value="SAM-dependent_MTases_sf"/>
</dbReference>
<comment type="caution">
    <text evidence="5">The sequence shown here is derived from an EMBL/GenBank/DDBJ whole genome shotgun (WGS) entry which is preliminary data.</text>
</comment>
<dbReference type="PANTHER" id="PTHR45527">
    <property type="entry name" value="NONRIBOSOMAL PEPTIDE SYNTHETASE"/>
    <property type="match status" value="1"/>
</dbReference>
<dbReference type="AlphaFoldDB" id="A0A918APY2"/>
<dbReference type="InterPro" id="IPR010071">
    <property type="entry name" value="AA_adenyl_dom"/>
</dbReference>
<evidence type="ECO:0000259" key="4">
    <source>
        <dbReference type="PROSITE" id="PS50075"/>
    </source>
</evidence>
<dbReference type="InterPro" id="IPR045851">
    <property type="entry name" value="AMP-bd_C_sf"/>
</dbReference>
<dbReference type="PROSITE" id="PS00012">
    <property type="entry name" value="PHOSPHOPANTETHEINE"/>
    <property type="match status" value="1"/>
</dbReference>
<dbReference type="InterPro" id="IPR009081">
    <property type="entry name" value="PP-bd_ACP"/>
</dbReference>
<dbReference type="Gene3D" id="3.30.300.30">
    <property type="match status" value="2"/>
</dbReference>
<dbReference type="Gene3D" id="1.10.1200.10">
    <property type="entry name" value="ACP-like"/>
    <property type="match status" value="1"/>
</dbReference>
<evidence type="ECO:0000256" key="3">
    <source>
        <dbReference type="SAM" id="Coils"/>
    </source>
</evidence>
<dbReference type="Pfam" id="PF00501">
    <property type="entry name" value="AMP-binding"/>
    <property type="match status" value="1"/>
</dbReference>
<dbReference type="InterPro" id="IPR000873">
    <property type="entry name" value="AMP-dep_synth/lig_dom"/>
</dbReference>
<dbReference type="SUPFAM" id="SSF53335">
    <property type="entry name" value="S-adenosyl-L-methionine-dependent methyltransferases"/>
    <property type="match status" value="1"/>
</dbReference>
<dbReference type="SUPFAM" id="SSF47336">
    <property type="entry name" value="ACP-like"/>
    <property type="match status" value="1"/>
</dbReference>
<accession>A0A918APY2</accession>
<keyword evidence="1" id="KW-0596">Phosphopantetheine</keyword>
<dbReference type="InterPro" id="IPR036736">
    <property type="entry name" value="ACP-like_sf"/>
</dbReference>
<dbReference type="InterPro" id="IPR006342">
    <property type="entry name" value="FkbM_mtfrase"/>
</dbReference>
<evidence type="ECO:0000256" key="2">
    <source>
        <dbReference type="ARBA" id="ARBA00022553"/>
    </source>
</evidence>
<evidence type="ECO:0000313" key="5">
    <source>
        <dbReference type="EMBL" id="GGP55889.1"/>
    </source>
</evidence>
<organism evidence="5 6">
    <name type="scientific">Saccharothrix coeruleofusca</name>
    <dbReference type="NCBI Taxonomy" id="33919"/>
    <lineage>
        <taxon>Bacteria</taxon>
        <taxon>Bacillati</taxon>
        <taxon>Actinomycetota</taxon>
        <taxon>Actinomycetes</taxon>
        <taxon>Pseudonocardiales</taxon>
        <taxon>Pseudonocardiaceae</taxon>
        <taxon>Saccharothrix</taxon>
    </lineage>
</organism>
<dbReference type="Gene3D" id="3.40.50.150">
    <property type="entry name" value="Vaccinia Virus protein VP39"/>
    <property type="match status" value="1"/>
</dbReference>
<evidence type="ECO:0000313" key="6">
    <source>
        <dbReference type="Proteomes" id="UP000639606"/>
    </source>
</evidence>
<dbReference type="InterPro" id="IPR042099">
    <property type="entry name" value="ANL_N_sf"/>
</dbReference>
<sequence length="852" mass="93144">MSYRELWHEVAAITARLASAGVEPGDYVALHLPRSATYVTSLIAVMTMGAAAVPMDPELPVERLLQMADATKPKVIVHAADGRFGAPDEARWLRVDTGHRDGVLDSGTFDATPQAAWRERPAAERTAMVLFTTGSADRPKGVLLHHAGLCNRLEWGHRYFGLTSDDRVLHKASSSFDAAIHEIFAPLIAGGTLVIGPPGIQFDSLGILRLIRDASVTTAHFVPSMLRYVVEEESLPECTSLRRVLCGGEALDMTLVRRFRERHPAALYNGYGPTETSVNVTYWNCDEPFSGDIAPIGRPIDGVTCHVLDEDMAPVPAGRIGELWISGIAVSGGYLDDPELTRQRFRPNTLSGDSPFVYRTGDLSRLTESGCLEFHGRIDDQVKVRGERVAPEEVSTVIRSHPQVRDAAVIGVPDAVHGTRLVAYVVAQRAHSPLVDGLHRVQLPNGMIVATPTPDEAMFLYRQIFEQDEYSRFGHGIGAGAVVVDVGANIGLFSLWASQQAEGVRVLAVEPNPDVLPYLRINLEMNQVVSEVVPLAVTDTTGTALLTSFHRLSYLSGLGEGRQQQAIDLVDSHYRRASAGRGGRGPSLDEISGLRREAEERLEATRHEVRTADLSTIFDRSGLDRVDLLKINAEGAELAVIRGVRPEHWQMVRQVCLEVERASSAGPEIKGILANAGFTVHEIDDWNVGSDADVTYVYGTRASGPPAPEAKQAPPRHRGGLLTVRDIRDHVRTRLRPAMRPSHIIFLEDLPRFPNGKVSRRELPLPAPVPVPAGDAAAGVGEELRRMWCEALSVDHVSDDDDFIGLGGHSLIALRITARVRRLLNTETSPSSLLRPQTFAAWRADVLQEAQR</sequence>
<dbReference type="Pfam" id="PF00550">
    <property type="entry name" value="PP-binding"/>
    <property type="match status" value="1"/>
</dbReference>
<dbReference type="PROSITE" id="PS50075">
    <property type="entry name" value="CARRIER"/>
    <property type="match status" value="1"/>
</dbReference>
<dbReference type="Gene3D" id="3.40.50.12780">
    <property type="entry name" value="N-terminal domain of ligase-like"/>
    <property type="match status" value="1"/>
</dbReference>
<dbReference type="Proteomes" id="UP000639606">
    <property type="component" value="Unassembled WGS sequence"/>
</dbReference>
<reference evidence="5" key="2">
    <citation type="submission" date="2020-09" db="EMBL/GenBank/DDBJ databases">
        <authorList>
            <person name="Sun Q."/>
            <person name="Ohkuma M."/>
        </authorList>
    </citation>
    <scope>NUCLEOTIDE SEQUENCE</scope>
    <source>
        <strain evidence="5">JCM 3313</strain>
    </source>
</reference>
<dbReference type="GO" id="GO:0044550">
    <property type="term" value="P:secondary metabolite biosynthetic process"/>
    <property type="evidence" value="ECO:0007669"/>
    <property type="project" value="TreeGrafter"/>
</dbReference>
<gene>
    <name evidence="5" type="ORF">GCM10010185_30570</name>
</gene>
<dbReference type="GO" id="GO:0031177">
    <property type="term" value="F:phosphopantetheine binding"/>
    <property type="evidence" value="ECO:0007669"/>
    <property type="project" value="TreeGrafter"/>
</dbReference>
<dbReference type="NCBIfam" id="TIGR01733">
    <property type="entry name" value="AA-adenyl-dom"/>
    <property type="match status" value="1"/>
</dbReference>
<dbReference type="PANTHER" id="PTHR45527:SF1">
    <property type="entry name" value="FATTY ACID SYNTHASE"/>
    <property type="match status" value="1"/>
</dbReference>
<evidence type="ECO:0000256" key="1">
    <source>
        <dbReference type="ARBA" id="ARBA00022450"/>
    </source>
</evidence>
<dbReference type="SUPFAM" id="SSF56801">
    <property type="entry name" value="Acetyl-CoA synthetase-like"/>
    <property type="match status" value="1"/>
</dbReference>
<dbReference type="InterPro" id="IPR006162">
    <property type="entry name" value="Ppantetheine_attach_site"/>
</dbReference>
<reference evidence="5" key="1">
    <citation type="journal article" date="2014" name="Int. J. Syst. Evol. Microbiol.">
        <title>Complete genome sequence of Corynebacterium casei LMG S-19264T (=DSM 44701T), isolated from a smear-ripened cheese.</title>
        <authorList>
            <consortium name="US DOE Joint Genome Institute (JGI-PGF)"/>
            <person name="Walter F."/>
            <person name="Albersmeier A."/>
            <person name="Kalinowski J."/>
            <person name="Ruckert C."/>
        </authorList>
    </citation>
    <scope>NUCLEOTIDE SEQUENCE</scope>
    <source>
        <strain evidence="5">JCM 3313</strain>
    </source>
</reference>
<dbReference type="GO" id="GO:0005737">
    <property type="term" value="C:cytoplasm"/>
    <property type="evidence" value="ECO:0007669"/>
    <property type="project" value="TreeGrafter"/>
</dbReference>
<dbReference type="InterPro" id="IPR025110">
    <property type="entry name" value="AMP-bd_C"/>
</dbReference>
<dbReference type="GO" id="GO:0043041">
    <property type="term" value="P:amino acid activation for nonribosomal peptide biosynthetic process"/>
    <property type="evidence" value="ECO:0007669"/>
    <property type="project" value="TreeGrafter"/>
</dbReference>
<dbReference type="Pfam" id="PF05050">
    <property type="entry name" value="Methyltransf_21"/>
    <property type="match status" value="1"/>
</dbReference>
<keyword evidence="3" id="KW-0175">Coiled coil</keyword>
<proteinExistence type="predicted"/>
<keyword evidence="6" id="KW-1185">Reference proteome</keyword>
<dbReference type="NCBIfam" id="TIGR01444">
    <property type="entry name" value="fkbM_fam"/>
    <property type="match status" value="1"/>
</dbReference>
<dbReference type="CDD" id="cd05930">
    <property type="entry name" value="A_NRPS"/>
    <property type="match status" value="1"/>
</dbReference>
<feature type="coiled-coil region" evidence="3">
    <location>
        <begin position="588"/>
        <end position="615"/>
    </location>
</feature>
<protein>
    <recommendedName>
        <fullName evidence="4">Carrier domain-containing protein</fullName>
    </recommendedName>
</protein>
<keyword evidence="2" id="KW-0597">Phosphoprotein</keyword>
<dbReference type="Pfam" id="PF13193">
    <property type="entry name" value="AMP-binding_C"/>
    <property type="match status" value="1"/>
</dbReference>
<name>A0A918APY2_9PSEU</name>
<feature type="domain" description="Carrier" evidence="4">
    <location>
        <begin position="775"/>
        <end position="850"/>
    </location>
</feature>
<dbReference type="EMBL" id="BMRG01000004">
    <property type="protein sequence ID" value="GGP55889.1"/>
    <property type="molecule type" value="Genomic_DNA"/>
</dbReference>